<keyword evidence="3" id="KW-1185">Reference proteome</keyword>
<accession>A0A8J7MCT8</accession>
<evidence type="ECO:0000256" key="1">
    <source>
        <dbReference type="SAM" id="MobiDB-lite"/>
    </source>
</evidence>
<name>A0A8J7MCT8_9BACT</name>
<organism evidence="2 3">
    <name type="scientific">Persicirhabdus sediminis</name>
    <dbReference type="NCBI Taxonomy" id="454144"/>
    <lineage>
        <taxon>Bacteria</taxon>
        <taxon>Pseudomonadati</taxon>
        <taxon>Verrucomicrobiota</taxon>
        <taxon>Verrucomicrobiia</taxon>
        <taxon>Verrucomicrobiales</taxon>
        <taxon>Verrucomicrobiaceae</taxon>
        <taxon>Persicirhabdus</taxon>
    </lineage>
</organism>
<reference evidence="2" key="1">
    <citation type="submission" date="2021-01" db="EMBL/GenBank/DDBJ databases">
        <title>Modified the classification status of verrucomicrobia.</title>
        <authorList>
            <person name="Feng X."/>
        </authorList>
    </citation>
    <scope>NUCLEOTIDE SEQUENCE</scope>
    <source>
        <strain evidence="2">_KCTC 22039</strain>
    </source>
</reference>
<sequence length="424" mass="46137">MMKKPAEKKMSVMPVMVAASFVIGGMMGAGLSSRLAPDDEARVDVSADGQRRLASQMAAGADSHSASKRTGVASKRVRYTQDEASAKLMSVLDQTDSLLRMESMISLIGNMDSAQFSEACQSICDHPLADVRRGELSMLYRAWVQKDPHAAMQHVIENDPAPGVRMNAIAGWAANDPTAAVVWAREQKALDGSEQWLTGVARGIAEQDVNAAKAVLAEIEGAGGQRQALAGMMPYITAGGFESAQTWLASIDDASLQNEAYRMAARKMTDLDAARAGEWASEITDGKTQSQVLAAVSKQWVKTDIEQAQKWVETLPSERRRDAAAELVRELAKTDPYAASDWLYSMGDDVSLSRAQEILAYTAARNNPGAALEGATLIQNEQKRNKHFTTILGRWMKEDPAGAKEWMQVNQEVIPSKVQKSIYK</sequence>
<evidence type="ECO:0000313" key="2">
    <source>
        <dbReference type="EMBL" id="MBK1790145.1"/>
    </source>
</evidence>
<feature type="region of interest" description="Disordered" evidence="1">
    <location>
        <begin position="54"/>
        <end position="74"/>
    </location>
</feature>
<gene>
    <name evidence="2" type="ORF">JIN82_03130</name>
</gene>
<evidence type="ECO:0000313" key="3">
    <source>
        <dbReference type="Proteomes" id="UP000624703"/>
    </source>
</evidence>
<dbReference type="AlphaFoldDB" id="A0A8J7MCT8"/>
<protein>
    <submittedName>
        <fullName evidence="2">Uncharacterized protein</fullName>
    </submittedName>
</protein>
<dbReference type="RefSeq" id="WP_200310184.1">
    <property type="nucleotide sequence ID" value="NZ_JAENIM010000016.1"/>
</dbReference>
<dbReference type="Proteomes" id="UP000624703">
    <property type="component" value="Unassembled WGS sequence"/>
</dbReference>
<dbReference type="EMBL" id="JAENIM010000016">
    <property type="protein sequence ID" value="MBK1790145.1"/>
    <property type="molecule type" value="Genomic_DNA"/>
</dbReference>
<comment type="caution">
    <text evidence="2">The sequence shown here is derived from an EMBL/GenBank/DDBJ whole genome shotgun (WGS) entry which is preliminary data.</text>
</comment>
<proteinExistence type="predicted"/>